<dbReference type="InterPro" id="IPR002110">
    <property type="entry name" value="Ankyrin_rpt"/>
</dbReference>
<dbReference type="SUPFAM" id="SSF48403">
    <property type="entry name" value="Ankyrin repeat"/>
    <property type="match status" value="1"/>
</dbReference>
<evidence type="ECO:0000313" key="8">
    <source>
        <dbReference type="Proteomes" id="UP000053732"/>
    </source>
</evidence>
<evidence type="ECO:0000259" key="5">
    <source>
        <dbReference type="Pfam" id="PF17100"/>
    </source>
</evidence>
<evidence type="ECO:0000259" key="6">
    <source>
        <dbReference type="Pfam" id="PF24883"/>
    </source>
</evidence>
<feature type="repeat" description="ANK" evidence="3">
    <location>
        <begin position="973"/>
        <end position="1005"/>
    </location>
</feature>
<evidence type="ECO:0000256" key="2">
    <source>
        <dbReference type="ARBA" id="ARBA00023043"/>
    </source>
</evidence>
<proteinExistence type="predicted"/>
<dbReference type="EMBL" id="HG793137">
    <property type="protein sequence ID" value="CRL20587.1"/>
    <property type="molecule type" value="Genomic_DNA"/>
</dbReference>
<feature type="compositionally biased region" description="Low complexity" evidence="4">
    <location>
        <begin position="823"/>
        <end position="838"/>
    </location>
</feature>
<feature type="compositionally biased region" description="Basic residues" evidence="4">
    <location>
        <begin position="1"/>
        <end position="11"/>
    </location>
</feature>
<feature type="compositionally biased region" description="Low complexity" evidence="4">
    <location>
        <begin position="29"/>
        <end position="49"/>
    </location>
</feature>
<dbReference type="Pfam" id="PF17100">
    <property type="entry name" value="NACHT_N"/>
    <property type="match status" value="1"/>
</dbReference>
<feature type="domain" description="NWD NACHT-NTPase N-terminal" evidence="5">
    <location>
        <begin position="98"/>
        <end position="301"/>
    </location>
</feature>
<feature type="compositionally biased region" description="Basic and acidic residues" evidence="4">
    <location>
        <begin position="813"/>
        <end position="822"/>
    </location>
</feature>
<dbReference type="Gene3D" id="1.25.40.20">
    <property type="entry name" value="Ankyrin repeat-containing domain"/>
    <property type="match status" value="2"/>
</dbReference>
<dbReference type="Pfam" id="PF00023">
    <property type="entry name" value="Ank"/>
    <property type="match status" value="2"/>
</dbReference>
<feature type="repeat" description="ANK" evidence="3">
    <location>
        <begin position="1172"/>
        <end position="1204"/>
    </location>
</feature>
<feature type="compositionally biased region" description="Basic and acidic residues" evidence="4">
    <location>
        <begin position="853"/>
        <end position="869"/>
    </location>
</feature>
<dbReference type="Gene3D" id="3.40.50.300">
    <property type="entry name" value="P-loop containing nucleotide triphosphate hydrolases"/>
    <property type="match status" value="1"/>
</dbReference>
<feature type="domain" description="Nephrocystin 3-like N-terminal" evidence="6">
    <location>
        <begin position="382"/>
        <end position="556"/>
    </location>
</feature>
<feature type="repeat" description="ANK" evidence="3">
    <location>
        <begin position="1005"/>
        <end position="1037"/>
    </location>
</feature>
<feature type="region of interest" description="Disordered" evidence="4">
    <location>
        <begin position="799"/>
        <end position="875"/>
    </location>
</feature>
<dbReference type="AlphaFoldDB" id="A0A0G4P2N6"/>
<dbReference type="PROSITE" id="PS50088">
    <property type="entry name" value="ANK_REPEAT"/>
    <property type="match status" value="5"/>
</dbReference>
<protein>
    <submittedName>
        <fullName evidence="7">Ankyrin repeat-containing domain</fullName>
    </submittedName>
</protein>
<organism evidence="7 8">
    <name type="scientific">Penicillium camemberti (strain FM 013)</name>
    <dbReference type="NCBI Taxonomy" id="1429867"/>
    <lineage>
        <taxon>Eukaryota</taxon>
        <taxon>Fungi</taxon>
        <taxon>Dikarya</taxon>
        <taxon>Ascomycota</taxon>
        <taxon>Pezizomycotina</taxon>
        <taxon>Eurotiomycetes</taxon>
        <taxon>Eurotiomycetidae</taxon>
        <taxon>Eurotiales</taxon>
        <taxon>Aspergillaceae</taxon>
        <taxon>Penicillium</taxon>
    </lineage>
</organism>
<feature type="region of interest" description="Disordered" evidence="4">
    <location>
        <begin position="1"/>
        <end position="54"/>
    </location>
</feature>
<dbReference type="Proteomes" id="UP000053732">
    <property type="component" value="Unassembled WGS sequence"/>
</dbReference>
<evidence type="ECO:0000256" key="1">
    <source>
        <dbReference type="ARBA" id="ARBA00022737"/>
    </source>
</evidence>
<name>A0A0G4P2N6_PENC3</name>
<dbReference type="InterPro" id="IPR027417">
    <property type="entry name" value="P-loop_NTPase"/>
</dbReference>
<keyword evidence="8" id="KW-1185">Reference proteome</keyword>
<feature type="repeat" description="ANK" evidence="3">
    <location>
        <begin position="1071"/>
        <end position="1103"/>
    </location>
</feature>
<dbReference type="PANTHER" id="PTHR24198">
    <property type="entry name" value="ANKYRIN REPEAT AND PROTEIN KINASE DOMAIN-CONTAINING PROTEIN"/>
    <property type="match status" value="1"/>
</dbReference>
<sequence>MKRLLRFKRRKAGDPQGNSAITPPPPVGPDIAAPSTSSIPASSLSLPATGPSVATASLSPTTVSGAQLQTGQAVVSLSPSAGSSPTPSISTSQDIDTWNRAYEIAEDREPELMTDYASHLASLQVNPTSKKDISNSEFVEDVVKQLLEDREKKQWRLPLLGNNVIIRKQTEKLAKFLLWSDPVVKSAVSTQPYAALAWSSVSILLPLLTSAVTLDEAMLKGFSSISDVQVYWTIFEETYLTSSHRKHYENLIEPLAKLYSYIIEYQARAICHLSKTQLSRGWQNVAGGNNWAGKASEIETLSKTRSSLISHDNEKEIRERWGLQLREIQESSAILKEIRQVLDENQRQTQENYEDMAGKDLLQDLASDYEGYKDFNRLRVQGTCEWFFNDEKFRKWRDSDTSGLLWLSAGPGCGKSILSRALIDERRLSLNVTTSTVCHFFFKDGYEDRMYAANALCAILHQLFTRDSTGALIKLALPAHKNYGKALTRSFSGLWNILLECAKSPYTGEIVCIFDALDECEEQSRLQLISKLKEFYCEQQGSLILSSKLSFLITSRPYTEIEREFEGFSTAEYLHFDGDKKSPAISREIDLVIDEHVRQIAGNFTPGDQLEISKRLKGMENRTYLWLYVIFETIREDPSRHGKRSSIERLLNNIPSRLSEAYEIILGRSKCQEETERLLEIILAAARPLTLDEANVALTLALTEEDFASHAALENDLWPKNNFESIVKGLSGLFISVHDSKLFLIHQTAREFLIDPSGRGTWEGRLSMSKSSSTISRTCIQFLMLPDLHTLLEDGYLSEDESDGALSDDDGSREDLSDHSESSEGSYSDNYESEGSFSNDDESSEDVSDYSEPSERGYSDDDESERSISDDDDTDSFIFDNLPPFFRYAATHWTSHFLSQEASAIDQYLKDARTLCDARQAWVQVARYKGLLGWTPDSQDMTDLSLASYLGLKQVVENILSEEHVDVNIEDESSGSALSAACFAGQSDVVTLLLDKGANYNAPHAHGTALHAALLFHHHDIVRILLENGADANSEDEQLGTALYLASARENPDSVINLLKWGADVNLRHGDFGTALCRASFLGSRETVQILLKNGADVNIQGGWEVTALCIASHADRPDVVIDLLNQGADINYNHPSRGTALRVASAAGGENTVAILLANAADPNLRSGEEYDESAIHGASFHGYQDIVELLLKYGADVNLRGTRKATALQVASWKGHREIVALLLDHGADITIKGERDFWESDGYCYTHTGTALDAATERGHAEIMEMLAKAAAQV</sequence>
<gene>
    <name evidence="7" type="ORF">PCAMFM013_S004g000528</name>
</gene>
<evidence type="ECO:0000313" key="7">
    <source>
        <dbReference type="EMBL" id="CRL20587.1"/>
    </source>
</evidence>
<dbReference type="STRING" id="1429867.A0A0G4P2N6"/>
<reference evidence="7 8" key="1">
    <citation type="journal article" date="2014" name="Nat. Commun.">
        <title>Multiple recent horizontal transfers of a large genomic region in cheese making fungi.</title>
        <authorList>
            <person name="Cheeseman K."/>
            <person name="Ropars J."/>
            <person name="Renault P."/>
            <person name="Dupont J."/>
            <person name="Gouzy J."/>
            <person name="Branca A."/>
            <person name="Abraham A.L."/>
            <person name="Ceppi M."/>
            <person name="Conseiller E."/>
            <person name="Debuchy R."/>
            <person name="Malagnac F."/>
            <person name="Goarin A."/>
            <person name="Silar P."/>
            <person name="Lacoste S."/>
            <person name="Sallet E."/>
            <person name="Bensimon A."/>
            <person name="Giraud T."/>
            <person name="Brygoo Y."/>
        </authorList>
    </citation>
    <scope>NUCLEOTIDE SEQUENCE [LARGE SCALE GENOMIC DNA]</scope>
    <source>
        <strain evidence="8">FM 013</strain>
    </source>
</reference>
<feature type="compositionally biased region" description="Acidic residues" evidence="4">
    <location>
        <begin position="839"/>
        <end position="849"/>
    </location>
</feature>
<feature type="repeat" description="ANK" evidence="3">
    <location>
        <begin position="1205"/>
        <end position="1237"/>
    </location>
</feature>
<dbReference type="Pfam" id="PF24883">
    <property type="entry name" value="NPHP3_N"/>
    <property type="match status" value="1"/>
</dbReference>
<keyword evidence="2 3" id="KW-0040">ANK repeat</keyword>
<evidence type="ECO:0000256" key="3">
    <source>
        <dbReference type="PROSITE-ProRule" id="PRU00023"/>
    </source>
</evidence>
<dbReference type="PROSITE" id="PS50297">
    <property type="entry name" value="ANK_REP_REGION"/>
    <property type="match status" value="4"/>
</dbReference>
<dbReference type="InterPro" id="IPR031359">
    <property type="entry name" value="NACHT_N"/>
</dbReference>
<dbReference type="InterPro" id="IPR056884">
    <property type="entry name" value="NPHP3-like_N"/>
</dbReference>
<dbReference type="Pfam" id="PF12796">
    <property type="entry name" value="Ank_2"/>
    <property type="match status" value="2"/>
</dbReference>
<dbReference type="PANTHER" id="PTHR24198:SF165">
    <property type="entry name" value="ANKYRIN REPEAT-CONTAINING PROTEIN-RELATED"/>
    <property type="match status" value="1"/>
</dbReference>
<accession>A0A0G4P2N6</accession>
<dbReference type="InterPro" id="IPR036770">
    <property type="entry name" value="Ankyrin_rpt-contain_sf"/>
</dbReference>
<dbReference type="SMART" id="SM00248">
    <property type="entry name" value="ANK"/>
    <property type="match status" value="9"/>
</dbReference>
<evidence type="ECO:0000256" key="4">
    <source>
        <dbReference type="SAM" id="MobiDB-lite"/>
    </source>
</evidence>
<feature type="compositionally biased region" description="Acidic residues" evidence="4">
    <location>
        <begin position="799"/>
        <end position="812"/>
    </location>
</feature>
<keyword evidence="1" id="KW-0677">Repeat</keyword>